<feature type="transmembrane region" description="Helical" evidence="1">
    <location>
        <begin position="7"/>
        <end position="32"/>
    </location>
</feature>
<protein>
    <submittedName>
        <fullName evidence="2">Uncharacterized protein</fullName>
    </submittedName>
</protein>
<proteinExistence type="predicted"/>
<feature type="transmembrane region" description="Helical" evidence="1">
    <location>
        <begin position="145"/>
        <end position="172"/>
    </location>
</feature>
<dbReference type="EMBL" id="NBVN01000010">
    <property type="protein sequence ID" value="PUA31488.1"/>
    <property type="molecule type" value="Genomic_DNA"/>
</dbReference>
<organism evidence="2 3">
    <name type="scientific">Zestosphaera tikiterensis</name>
    <dbReference type="NCBI Taxonomy" id="1973259"/>
    <lineage>
        <taxon>Archaea</taxon>
        <taxon>Thermoproteota</taxon>
        <taxon>Thermoprotei</taxon>
        <taxon>Desulfurococcales</taxon>
        <taxon>Desulfurococcaceae</taxon>
        <taxon>Zestosphaera</taxon>
    </lineage>
</organism>
<feature type="transmembrane region" description="Helical" evidence="1">
    <location>
        <begin position="106"/>
        <end position="125"/>
    </location>
</feature>
<dbReference type="AlphaFoldDB" id="A0A2R7Y1X0"/>
<evidence type="ECO:0000313" key="3">
    <source>
        <dbReference type="Proteomes" id="UP000244093"/>
    </source>
</evidence>
<feature type="transmembrane region" description="Helical" evidence="1">
    <location>
        <begin position="73"/>
        <end position="99"/>
    </location>
</feature>
<accession>A0A2R7Y1X0</accession>
<comment type="caution">
    <text evidence="2">The sequence shown here is derived from an EMBL/GenBank/DDBJ whole genome shotgun (WGS) entry which is preliminary data.</text>
</comment>
<keyword evidence="1" id="KW-0472">Membrane</keyword>
<evidence type="ECO:0000256" key="1">
    <source>
        <dbReference type="SAM" id="Phobius"/>
    </source>
</evidence>
<name>A0A2R7Y1X0_9CREN</name>
<dbReference type="Proteomes" id="UP000244093">
    <property type="component" value="Unassembled WGS sequence"/>
</dbReference>
<keyword evidence="1" id="KW-1133">Transmembrane helix</keyword>
<sequence>MVGLGRLFRLVALAVLYGVLLTLAYVCVSPFFMKLNPGIFLGDEVYVGLSRVLTTASSPSVDAEIPVFVRKPYVYFISSTLLWVAIAIAASIDGIPYVIARSKRKLLLAGATSTALSGVATTLLWSYPLKQATNYVEAVLTTIYFISYLTFELSLTYLSITLFLITTSTLLYRDAGVKATKPPPTKIQTP</sequence>
<evidence type="ECO:0000313" key="2">
    <source>
        <dbReference type="EMBL" id="PUA31488.1"/>
    </source>
</evidence>
<gene>
    <name evidence="2" type="ORF">B7O98_09315</name>
</gene>
<keyword evidence="1" id="KW-0812">Transmembrane</keyword>
<reference evidence="2 3" key="1">
    <citation type="journal article" date="2018" name="Syst. Appl. Microbiol.">
        <title>A new symbiotic nanoarchaeote (Candidatus Nanoclepta minutus) and its host (Zestosphaera tikiterensis gen. nov., sp. nov.) from a New Zealand hot spring.</title>
        <authorList>
            <person name="St John E."/>
            <person name="Liu Y."/>
            <person name="Podar M."/>
            <person name="Stott M.B."/>
            <person name="Meneghin J."/>
            <person name="Chen Z."/>
            <person name="Lagutin K."/>
            <person name="Mitchell K."/>
            <person name="Reysenbach A.L."/>
        </authorList>
    </citation>
    <scope>NUCLEOTIDE SEQUENCE [LARGE SCALE GENOMIC DNA]</scope>
    <source>
        <strain evidence="2">NZ3</strain>
    </source>
</reference>